<sequence length="244" mass="27896">MSALRKDTTTLSDIRSMLRRVEEKIPSTVCRIVPTSFNPKDPTLGALPRPLNWRWESCERALRHFNPKTVMSRIPLFWQIETLLHNACKTVGAPIYINDQENMPVGAAAIRFADVNTVILEADDSFAFSAHLVEKGVSIPPYWVVIHRADGAWETPRTLQSASSVAQEVHLFPGVPILWQCEELMRVMLPQFHLSDEYNWKVESETYITSAREDPLPFTLLRMPFSLRKEKICSCGKDIFAKRV</sequence>
<dbReference type="AlphaFoldDB" id="A0A1F6F195"/>
<comment type="caution">
    <text evidence="1">The sequence shown here is derived from an EMBL/GenBank/DDBJ whole genome shotgun (WGS) entry which is preliminary data.</text>
</comment>
<proteinExistence type="predicted"/>
<protein>
    <submittedName>
        <fullName evidence="1">Uncharacterized protein</fullName>
    </submittedName>
</protein>
<organism evidence="1 2">
    <name type="scientific">Candidatus Kaiserbacteria bacterium RIFCSPLOWO2_01_FULL_54_13</name>
    <dbReference type="NCBI Taxonomy" id="1798512"/>
    <lineage>
        <taxon>Bacteria</taxon>
        <taxon>Candidatus Kaiseribacteriota</taxon>
    </lineage>
</organism>
<accession>A0A1F6F195</accession>
<dbReference type="STRING" id="1798512.A3A39_02260"/>
<evidence type="ECO:0000313" key="2">
    <source>
        <dbReference type="Proteomes" id="UP000177372"/>
    </source>
</evidence>
<name>A0A1F6F195_9BACT</name>
<evidence type="ECO:0000313" key="1">
    <source>
        <dbReference type="EMBL" id="OGG79627.1"/>
    </source>
</evidence>
<dbReference type="EMBL" id="MFLZ01000022">
    <property type="protein sequence ID" value="OGG79627.1"/>
    <property type="molecule type" value="Genomic_DNA"/>
</dbReference>
<reference evidence="1 2" key="1">
    <citation type="journal article" date="2016" name="Nat. Commun.">
        <title>Thousands of microbial genomes shed light on interconnected biogeochemical processes in an aquifer system.</title>
        <authorList>
            <person name="Anantharaman K."/>
            <person name="Brown C.T."/>
            <person name="Hug L.A."/>
            <person name="Sharon I."/>
            <person name="Castelle C.J."/>
            <person name="Probst A.J."/>
            <person name="Thomas B.C."/>
            <person name="Singh A."/>
            <person name="Wilkins M.J."/>
            <person name="Karaoz U."/>
            <person name="Brodie E.L."/>
            <person name="Williams K.H."/>
            <person name="Hubbard S.S."/>
            <person name="Banfield J.F."/>
        </authorList>
    </citation>
    <scope>NUCLEOTIDE SEQUENCE [LARGE SCALE GENOMIC DNA]</scope>
</reference>
<dbReference type="Proteomes" id="UP000177372">
    <property type="component" value="Unassembled WGS sequence"/>
</dbReference>
<gene>
    <name evidence="1" type="ORF">A3A39_02260</name>
</gene>